<organism evidence="2 3">
    <name type="scientific">Elysia marginata</name>
    <dbReference type="NCBI Taxonomy" id="1093978"/>
    <lineage>
        <taxon>Eukaryota</taxon>
        <taxon>Metazoa</taxon>
        <taxon>Spiralia</taxon>
        <taxon>Lophotrochozoa</taxon>
        <taxon>Mollusca</taxon>
        <taxon>Gastropoda</taxon>
        <taxon>Heterobranchia</taxon>
        <taxon>Euthyneura</taxon>
        <taxon>Panpulmonata</taxon>
        <taxon>Sacoglossa</taxon>
        <taxon>Placobranchoidea</taxon>
        <taxon>Plakobranchidae</taxon>
        <taxon>Elysia</taxon>
    </lineage>
</organism>
<dbReference type="AlphaFoldDB" id="A0AAV4IGI9"/>
<dbReference type="EMBL" id="BMAT01009571">
    <property type="protein sequence ID" value="GFS09062.1"/>
    <property type="molecule type" value="Genomic_DNA"/>
</dbReference>
<keyword evidence="1" id="KW-0472">Membrane</keyword>
<comment type="caution">
    <text evidence="2">The sequence shown here is derived from an EMBL/GenBank/DDBJ whole genome shotgun (WGS) entry which is preliminary data.</text>
</comment>
<gene>
    <name evidence="2" type="ORF">ElyMa_004773700</name>
</gene>
<reference evidence="2 3" key="1">
    <citation type="journal article" date="2021" name="Elife">
        <title>Chloroplast acquisition without the gene transfer in kleptoplastic sea slugs, Plakobranchus ocellatus.</title>
        <authorList>
            <person name="Maeda T."/>
            <person name="Takahashi S."/>
            <person name="Yoshida T."/>
            <person name="Shimamura S."/>
            <person name="Takaki Y."/>
            <person name="Nagai Y."/>
            <person name="Toyoda A."/>
            <person name="Suzuki Y."/>
            <person name="Arimoto A."/>
            <person name="Ishii H."/>
            <person name="Satoh N."/>
            <person name="Nishiyama T."/>
            <person name="Hasebe M."/>
            <person name="Maruyama T."/>
            <person name="Minagawa J."/>
            <person name="Obokata J."/>
            <person name="Shigenobu S."/>
        </authorList>
    </citation>
    <scope>NUCLEOTIDE SEQUENCE [LARGE SCALE GENOMIC DNA]</scope>
</reference>
<evidence type="ECO:0000256" key="1">
    <source>
        <dbReference type="SAM" id="Phobius"/>
    </source>
</evidence>
<keyword evidence="1" id="KW-1133">Transmembrane helix</keyword>
<sequence length="103" mass="11413">MVCINTDGVESILLGSHVFNIAHFQFHFIDHMCCSVSYLRCWYLLVVLIVAVHVVLVVVLVSVVLVLVIVVVVVVVVVVAHVVVEMSAVLWAKQTVNRTLFTV</sequence>
<name>A0AAV4IGI9_9GAST</name>
<keyword evidence="1" id="KW-0812">Transmembrane</keyword>
<dbReference type="Proteomes" id="UP000762676">
    <property type="component" value="Unassembled WGS sequence"/>
</dbReference>
<evidence type="ECO:0000313" key="2">
    <source>
        <dbReference type="EMBL" id="GFS09062.1"/>
    </source>
</evidence>
<keyword evidence="3" id="KW-1185">Reference proteome</keyword>
<proteinExistence type="predicted"/>
<feature type="transmembrane region" description="Helical" evidence="1">
    <location>
        <begin position="67"/>
        <end position="92"/>
    </location>
</feature>
<evidence type="ECO:0008006" key="4">
    <source>
        <dbReference type="Google" id="ProtNLM"/>
    </source>
</evidence>
<accession>A0AAV4IGI9</accession>
<evidence type="ECO:0000313" key="3">
    <source>
        <dbReference type="Proteomes" id="UP000762676"/>
    </source>
</evidence>
<protein>
    <recommendedName>
        <fullName evidence="4">Transmembrane protein</fullName>
    </recommendedName>
</protein>
<feature type="transmembrane region" description="Helical" evidence="1">
    <location>
        <begin position="41"/>
        <end position="61"/>
    </location>
</feature>